<evidence type="ECO:0000313" key="2">
    <source>
        <dbReference type="Proteomes" id="UP000256727"/>
    </source>
</evidence>
<protein>
    <submittedName>
        <fullName evidence="1">HEAT repeat protein</fullName>
    </submittedName>
</protein>
<dbReference type="RefSeq" id="WP_115932361.1">
    <property type="nucleotide sequence ID" value="NZ_QREH01000001.1"/>
</dbReference>
<name>A0A3D9LFJ9_9MICC</name>
<dbReference type="Gene3D" id="1.25.10.10">
    <property type="entry name" value="Leucine-rich Repeat Variant"/>
    <property type="match status" value="1"/>
</dbReference>
<organism evidence="1 2">
    <name type="scientific">Citricoccus muralis</name>
    <dbReference type="NCBI Taxonomy" id="169134"/>
    <lineage>
        <taxon>Bacteria</taxon>
        <taxon>Bacillati</taxon>
        <taxon>Actinomycetota</taxon>
        <taxon>Actinomycetes</taxon>
        <taxon>Micrococcales</taxon>
        <taxon>Micrococcaceae</taxon>
        <taxon>Citricoccus</taxon>
    </lineage>
</organism>
<dbReference type="SUPFAM" id="SSF48371">
    <property type="entry name" value="ARM repeat"/>
    <property type="match status" value="1"/>
</dbReference>
<dbReference type="AlphaFoldDB" id="A0A3D9LFJ9"/>
<dbReference type="Pfam" id="PF13646">
    <property type="entry name" value="HEAT_2"/>
    <property type="match status" value="1"/>
</dbReference>
<gene>
    <name evidence="1" type="ORF">C8E99_2261</name>
</gene>
<dbReference type="InterPro" id="IPR011989">
    <property type="entry name" value="ARM-like"/>
</dbReference>
<sequence>MADRYWDVNLPGPAEGEEAAMVMAAVEQVGGRQLADWAVRLLSGRARPGDAGDPDIALIRGEAGTLDPELALDPHLPRMLGARVLVHHWHPRASDAVLAGLTDESAAVRRTCCRVVAAHGTEGLMPAARTVESLLSDPDPRVRSAAAQALGEVGGESTASALQALLMDPDSVLASAAEDALDRLAQRFARPDLRAEPEY</sequence>
<dbReference type="InterPro" id="IPR016024">
    <property type="entry name" value="ARM-type_fold"/>
</dbReference>
<evidence type="ECO:0000313" key="1">
    <source>
        <dbReference type="EMBL" id="REE04426.1"/>
    </source>
</evidence>
<dbReference type="EMBL" id="QREH01000001">
    <property type="protein sequence ID" value="REE04426.1"/>
    <property type="molecule type" value="Genomic_DNA"/>
</dbReference>
<dbReference type="Proteomes" id="UP000256727">
    <property type="component" value="Unassembled WGS sequence"/>
</dbReference>
<accession>A0A3D9LFJ9</accession>
<comment type="caution">
    <text evidence="1">The sequence shown here is derived from an EMBL/GenBank/DDBJ whole genome shotgun (WGS) entry which is preliminary data.</text>
</comment>
<dbReference type="OrthoDB" id="3386844at2"/>
<reference evidence="1 2" key="1">
    <citation type="submission" date="2018-07" db="EMBL/GenBank/DDBJ databases">
        <title>Sequencing the genomes of 1000 actinobacteria strains.</title>
        <authorList>
            <person name="Klenk H.-P."/>
        </authorList>
    </citation>
    <scope>NUCLEOTIDE SEQUENCE [LARGE SCALE GENOMIC DNA]</scope>
    <source>
        <strain evidence="1 2">DSM 14442</strain>
    </source>
</reference>
<keyword evidence="2" id="KW-1185">Reference proteome</keyword>
<dbReference type="InterPro" id="IPR004155">
    <property type="entry name" value="PBS_lyase_HEAT"/>
</dbReference>
<proteinExistence type="predicted"/>
<dbReference type="SMART" id="SM00567">
    <property type="entry name" value="EZ_HEAT"/>
    <property type="match status" value="1"/>
</dbReference>